<comment type="similarity">
    <text evidence="1 6">Belongs to the XseB family.</text>
</comment>
<dbReference type="GO" id="GO:0009318">
    <property type="term" value="C:exodeoxyribonuclease VII complex"/>
    <property type="evidence" value="ECO:0007669"/>
    <property type="project" value="UniProtKB-UniRule"/>
</dbReference>
<evidence type="ECO:0000313" key="10">
    <source>
        <dbReference type="Proteomes" id="UP000434052"/>
    </source>
</evidence>
<dbReference type="GO" id="GO:0008855">
    <property type="term" value="F:exodeoxyribonuclease VII activity"/>
    <property type="evidence" value="ECO:0007669"/>
    <property type="project" value="UniProtKB-UniRule"/>
</dbReference>
<feature type="region of interest" description="Disordered" evidence="7">
    <location>
        <begin position="59"/>
        <end position="96"/>
    </location>
</feature>
<keyword evidence="4 6" id="KW-0378">Hydrolase</keyword>
<gene>
    <name evidence="6 9" type="primary">xseB</name>
    <name evidence="9" type="ORF">DQK91_11905</name>
    <name evidence="8" type="ORF">E8L03_02510</name>
</gene>
<reference evidence="9 10" key="1">
    <citation type="submission" date="2018-06" db="EMBL/GenBank/DDBJ databases">
        <title>Complete genome of Desulfovibrio marinus P48SEP.</title>
        <authorList>
            <person name="Crispim J.S."/>
            <person name="Vidigal P.M.P."/>
            <person name="Silva L.C.F."/>
            <person name="Araujo L.C."/>
            <person name="Laguardia C.N."/>
            <person name="Dias R.S."/>
            <person name="Sousa M.P."/>
            <person name="Paula S.O."/>
            <person name="Silva C."/>
        </authorList>
    </citation>
    <scope>NUCLEOTIDE SEQUENCE [LARGE SCALE GENOMIC DNA]</scope>
    <source>
        <strain evidence="9 10">P48SEP</strain>
    </source>
</reference>
<name>A0A6P1ZF82_9BACT</name>
<dbReference type="EMBL" id="CP039543">
    <property type="protein sequence ID" value="QJT07866.1"/>
    <property type="molecule type" value="Genomic_DNA"/>
</dbReference>
<dbReference type="Proteomes" id="UP000434052">
    <property type="component" value="Unassembled WGS sequence"/>
</dbReference>
<keyword evidence="3 6" id="KW-0540">Nuclease</keyword>
<dbReference type="GO" id="GO:0006308">
    <property type="term" value="P:DNA catabolic process"/>
    <property type="evidence" value="ECO:0007669"/>
    <property type="project" value="UniProtKB-UniRule"/>
</dbReference>
<evidence type="ECO:0000256" key="6">
    <source>
        <dbReference type="HAMAP-Rule" id="MF_00337"/>
    </source>
</evidence>
<dbReference type="RefSeq" id="WP_144305585.1">
    <property type="nucleotide sequence ID" value="NZ_CP039543.1"/>
</dbReference>
<dbReference type="NCBIfam" id="TIGR01280">
    <property type="entry name" value="xseB"/>
    <property type="match status" value="1"/>
</dbReference>
<evidence type="ECO:0000313" key="8">
    <source>
        <dbReference type="EMBL" id="QJT07866.1"/>
    </source>
</evidence>
<dbReference type="EC" id="3.1.11.6" evidence="6"/>
<reference evidence="8 11" key="2">
    <citation type="submission" date="2019-04" db="EMBL/GenBank/DDBJ databases">
        <title>Isolation and culture of sulfate reducing bacteria from the cold seep of the South China Sea.</title>
        <authorList>
            <person name="Sun C."/>
            <person name="Liu R."/>
        </authorList>
    </citation>
    <scope>NUCLEOTIDE SEQUENCE [LARGE SCALE GENOMIC DNA]</scope>
    <source>
        <strain evidence="8 11">CS1</strain>
    </source>
</reference>
<dbReference type="PANTHER" id="PTHR34137">
    <property type="entry name" value="EXODEOXYRIBONUCLEASE 7 SMALL SUBUNIT"/>
    <property type="match status" value="1"/>
</dbReference>
<dbReference type="Proteomes" id="UP000503251">
    <property type="component" value="Chromosome"/>
</dbReference>
<keyword evidence="2 6" id="KW-0963">Cytoplasm</keyword>
<protein>
    <recommendedName>
        <fullName evidence="6">Exodeoxyribonuclease 7 small subunit</fullName>
        <ecNumber evidence="6">3.1.11.6</ecNumber>
    </recommendedName>
    <alternativeName>
        <fullName evidence="6">Exodeoxyribonuclease VII small subunit</fullName>
        <shortName evidence="6">Exonuclease VII small subunit</shortName>
    </alternativeName>
</protein>
<organism evidence="9 10">
    <name type="scientific">Oceanidesulfovibrio marinus</name>
    <dbReference type="NCBI Taxonomy" id="370038"/>
    <lineage>
        <taxon>Bacteria</taxon>
        <taxon>Pseudomonadati</taxon>
        <taxon>Thermodesulfobacteriota</taxon>
        <taxon>Desulfovibrionia</taxon>
        <taxon>Desulfovibrionales</taxon>
        <taxon>Desulfovibrionaceae</taxon>
        <taxon>Oceanidesulfovibrio</taxon>
    </lineage>
</organism>
<evidence type="ECO:0000313" key="11">
    <source>
        <dbReference type="Proteomes" id="UP000503251"/>
    </source>
</evidence>
<comment type="subcellular location">
    <subcellularLocation>
        <location evidence="6">Cytoplasm</location>
    </subcellularLocation>
</comment>
<dbReference type="HAMAP" id="MF_00337">
    <property type="entry name" value="Exonuc_7_S"/>
    <property type="match status" value="1"/>
</dbReference>
<dbReference type="Pfam" id="PF02609">
    <property type="entry name" value="Exonuc_VII_S"/>
    <property type="match status" value="1"/>
</dbReference>
<comment type="subunit">
    <text evidence="6">Heterooligomer composed of large and small subunits.</text>
</comment>
<evidence type="ECO:0000256" key="4">
    <source>
        <dbReference type="ARBA" id="ARBA00022801"/>
    </source>
</evidence>
<dbReference type="GO" id="GO:0005829">
    <property type="term" value="C:cytosol"/>
    <property type="evidence" value="ECO:0007669"/>
    <property type="project" value="TreeGrafter"/>
</dbReference>
<evidence type="ECO:0000256" key="1">
    <source>
        <dbReference type="ARBA" id="ARBA00009998"/>
    </source>
</evidence>
<comment type="catalytic activity">
    <reaction evidence="6">
        <text>Exonucleolytic cleavage in either 5'- to 3'- or 3'- to 5'-direction to yield nucleoside 5'-phosphates.</text>
        <dbReference type="EC" id="3.1.11.6"/>
    </reaction>
</comment>
<evidence type="ECO:0000256" key="2">
    <source>
        <dbReference type="ARBA" id="ARBA00022490"/>
    </source>
</evidence>
<proteinExistence type="inferred from homology"/>
<evidence type="ECO:0000256" key="7">
    <source>
        <dbReference type="SAM" id="MobiDB-lite"/>
    </source>
</evidence>
<comment type="function">
    <text evidence="6">Bidirectionally degrades single-stranded DNA into large acid-insoluble oligonucleotides, which are then degraded further into small acid-soluble oligonucleotides.</text>
</comment>
<evidence type="ECO:0000256" key="5">
    <source>
        <dbReference type="ARBA" id="ARBA00022839"/>
    </source>
</evidence>
<evidence type="ECO:0000313" key="9">
    <source>
        <dbReference type="EMBL" id="TVM33364.1"/>
    </source>
</evidence>
<dbReference type="InterPro" id="IPR037004">
    <property type="entry name" value="Exonuc_VII_ssu_sf"/>
</dbReference>
<dbReference type="Gene3D" id="1.10.287.1040">
    <property type="entry name" value="Exonuclease VII, small subunit"/>
    <property type="match status" value="1"/>
</dbReference>
<dbReference type="AlphaFoldDB" id="A0A6P1ZF82"/>
<dbReference type="SUPFAM" id="SSF116842">
    <property type="entry name" value="XseB-like"/>
    <property type="match status" value="1"/>
</dbReference>
<dbReference type="OrthoDB" id="5340035at2"/>
<sequence>MSEQRAGEANFESELERLKEVVGKLETGELPLEESVSLFREGMGLAKSCRKRLAEARHEIETLSREDVADMAGPDPKPLGDDEPEQQSLLGREMKE</sequence>
<dbReference type="PANTHER" id="PTHR34137:SF1">
    <property type="entry name" value="EXODEOXYRIBONUCLEASE 7 SMALL SUBUNIT"/>
    <property type="match status" value="1"/>
</dbReference>
<keyword evidence="5 6" id="KW-0269">Exonuclease</keyword>
<keyword evidence="11" id="KW-1185">Reference proteome</keyword>
<feature type="compositionally biased region" description="Basic and acidic residues" evidence="7">
    <location>
        <begin position="59"/>
        <end position="68"/>
    </location>
</feature>
<evidence type="ECO:0000256" key="3">
    <source>
        <dbReference type="ARBA" id="ARBA00022722"/>
    </source>
</evidence>
<dbReference type="InterPro" id="IPR003761">
    <property type="entry name" value="Exonuc_VII_S"/>
</dbReference>
<accession>A0A6P1ZF82</accession>
<dbReference type="EMBL" id="QMIF01000007">
    <property type="protein sequence ID" value="TVM33364.1"/>
    <property type="molecule type" value="Genomic_DNA"/>
</dbReference>